<evidence type="ECO:0000256" key="3">
    <source>
        <dbReference type="ARBA" id="ARBA00022692"/>
    </source>
</evidence>
<evidence type="ECO:0000259" key="11">
    <source>
        <dbReference type="PROSITE" id="PS50929"/>
    </source>
</evidence>
<feature type="transmembrane region" description="Helical" evidence="9">
    <location>
        <begin position="366"/>
        <end position="386"/>
    </location>
</feature>
<evidence type="ECO:0000313" key="12">
    <source>
        <dbReference type="EMBL" id="KAJ9666410.1"/>
    </source>
</evidence>
<keyword evidence="3 9" id="KW-0812">Transmembrane</keyword>
<dbReference type="PROSITE" id="PS50893">
    <property type="entry name" value="ABC_TRANSPORTER_2"/>
    <property type="match status" value="2"/>
</dbReference>
<protein>
    <submittedName>
        <fullName evidence="12">Multidrug-resistance transporter mdr2</fullName>
    </submittedName>
</protein>
<feature type="transmembrane region" description="Helical" evidence="9">
    <location>
        <begin position="152"/>
        <end position="176"/>
    </location>
</feature>
<keyword evidence="13" id="KW-1185">Reference proteome</keyword>
<dbReference type="InterPro" id="IPR003593">
    <property type="entry name" value="AAA+_ATPase"/>
</dbReference>
<evidence type="ECO:0000256" key="8">
    <source>
        <dbReference type="SAM" id="MobiDB-lite"/>
    </source>
</evidence>
<evidence type="ECO:0000256" key="5">
    <source>
        <dbReference type="ARBA" id="ARBA00022840"/>
    </source>
</evidence>
<dbReference type="PANTHER" id="PTHR43394">
    <property type="entry name" value="ATP-DEPENDENT PERMEASE MDL1, MITOCHONDRIAL"/>
    <property type="match status" value="1"/>
</dbReference>
<dbReference type="SUPFAM" id="SSF90123">
    <property type="entry name" value="ABC transporter transmembrane region"/>
    <property type="match status" value="2"/>
</dbReference>
<dbReference type="InterPro" id="IPR003439">
    <property type="entry name" value="ABC_transporter-like_ATP-bd"/>
</dbReference>
<keyword evidence="5" id="KW-0067">ATP-binding</keyword>
<dbReference type="InterPro" id="IPR027417">
    <property type="entry name" value="P-loop_NTPase"/>
</dbReference>
<dbReference type="SUPFAM" id="SSF52540">
    <property type="entry name" value="P-loop containing nucleoside triphosphate hydrolases"/>
    <property type="match status" value="2"/>
</dbReference>
<sequence length="1341" mass="146455">MSAEKNQPVPSADGAAALEKELAVNGNDRIGNVTPDNTLREKEVALGNGSSSGGGSGGDEKTDPLSHLPEYERTIIERQLAVPDVAINYFTLFRYADKTDIIVILISTFCSITGGALLPLFTIVFGQLAGTFQGFFLGTVSGSEFNSELSKFTLYFVYLAIGQFAALYIGTVGFIYTGEAVARKTRENYLKAILRQNIGFFDKLGAGEVTTRITGDTNLIQDGISQKVALTLQSFSTFVTAFVIGFIQYWKLTLILSSTIVAITLDFGVGFYFVEKWMRKALDIYAGGGTVAEETFSSIRNAVAFGTQDKLAIQYEQYLGAAEREGFKSKIALGFSIGGMFMFTYLNYGLAFWMGSRFLVSGETNLSEIITVLLAVVFGAFGLGSIGPNFQAFSSAVAAARKIYTTIDRVSPLDPYSEDGDKPETVVGNITLRDIKLIYPSRPEVIVLEDVNLNFPAGKNTAIVGASGSGKSSIIGLIERFYNPVGGELILDGWNIQELNIRWLRQHMSLVSQEPVLFAVSIFENIRHGLIGTPLEKASEAEIKERVENAAKMANAHEFIQALPEGYTTNVGDRGFLLSGGQKQRIAIARAIISDPKILLLDEATSALDTKSEGVVQAALDRASQGRTTVVIAHRLSTIRDSDNIVVMARGRVVEQGTHDELLNNNSTYAALVQAQQIADAVENKGEASTDASEDPVAELQREHIKEKGAGYALDPNDADLAAKMTRTRSTVSASSLALRKKSATPAQPHYSLFTLIRFIFRFNKKEWYIVTLGCLFCVMAGGGNPAQAVFFGHAIQALALPPQAYRVLRAEANYWSRWYLFLALLMLLAYVGELTTFGYCAEKLIHRARALSFKYLLRQDLAYFDLNENSAGSLTSFLSTETMALEGLSGSTLGNFLSLLTTIVAALAVGIAFSWKLGLVCGATIPLLLGCGFFRFWILEREEQRMKKAYSSSASYACEATSAIRTVASLNREEDIWQNYHGQLIEQNRRSFRSVAKSSILYAASESLTLLVTALAFWYGGKLIAEGEYTILQYFVTFSAVILSAQSAGTAFAFAPNLSKATQAAVQLKKLFDRKPDIDIWSEEGKVLENVEGSLEFRDVHFRYPTRPEQPVLRGLSLSAKPGQYVALVGASGCGKSTVISLIERFYDPLTGGIYVDGENIASLNLKEYRKHLALVSQEPALYQGTIRDNILLGTDRDVPEDKIFSVCKQANIYEFIVSLPDGFNTLCGSKGTLLSGGQKQRIAIARALLRDPKVLLLDEATSALDSESEKVVQAALDAAAKGRTTIAVAHRLSTIQNADAIYVLDNGRVVESGRHLELLARKGRYFELVQLQSLRKAQG</sequence>
<keyword evidence="4" id="KW-0547">Nucleotide-binding</keyword>
<evidence type="ECO:0000256" key="7">
    <source>
        <dbReference type="ARBA" id="ARBA00023136"/>
    </source>
</evidence>
<feature type="transmembrane region" description="Helical" evidence="9">
    <location>
        <begin position="894"/>
        <end position="912"/>
    </location>
</feature>
<feature type="transmembrane region" description="Helical" evidence="9">
    <location>
        <begin position="768"/>
        <end position="799"/>
    </location>
</feature>
<comment type="similarity">
    <text evidence="2">Belongs to the ABC transporter superfamily. ABCB family. Multidrug resistance exporter (TC 3.A.1.201) subfamily.</text>
</comment>
<dbReference type="PROSITE" id="PS50929">
    <property type="entry name" value="ABC_TM1F"/>
    <property type="match status" value="2"/>
</dbReference>
<feature type="transmembrane region" description="Helical" evidence="9">
    <location>
        <begin position="1032"/>
        <end position="1056"/>
    </location>
</feature>
<feature type="domain" description="ABC transporter" evidence="10">
    <location>
        <begin position="432"/>
        <end position="675"/>
    </location>
</feature>
<dbReference type="Gene3D" id="3.40.50.300">
    <property type="entry name" value="P-loop containing nucleotide triphosphate hydrolases"/>
    <property type="match status" value="2"/>
</dbReference>
<accession>A0ABQ9NVJ8</accession>
<dbReference type="CDD" id="cd03249">
    <property type="entry name" value="ABC_MTABC3_MDL1_MDL2"/>
    <property type="match status" value="2"/>
</dbReference>
<feature type="domain" description="ABC transmembrane type-1" evidence="11">
    <location>
        <begin position="105"/>
        <end position="395"/>
    </location>
</feature>
<dbReference type="SMART" id="SM00382">
    <property type="entry name" value="AAA"/>
    <property type="match status" value="2"/>
</dbReference>
<dbReference type="PANTHER" id="PTHR43394:SF27">
    <property type="entry name" value="ATP-DEPENDENT TRANSLOCASE ABCB1-LIKE"/>
    <property type="match status" value="1"/>
</dbReference>
<evidence type="ECO:0000256" key="1">
    <source>
        <dbReference type="ARBA" id="ARBA00004141"/>
    </source>
</evidence>
<gene>
    <name evidence="12" type="primary">MDR2</name>
    <name evidence="12" type="ORF">H2201_003332</name>
</gene>
<dbReference type="Pfam" id="PF00664">
    <property type="entry name" value="ABC_membrane"/>
    <property type="match status" value="2"/>
</dbReference>
<feature type="transmembrane region" description="Helical" evidence="9">
    <location>
        <begin position="255"/>
        <end position="274"/>
    </location>
</feature>
<evidence type="ECO:0000256" key="6">
    <source>
        <dbReference type="ARBA" id="ARBA00022989"/>
    </source>
</evidence>
<dbReference type="Gene3D" id="1.20.1560.10">
    <property type="entry name" value="ABC transporter type 1, transmembrane domain"/>
    <property type="match status" value="1"/>
</dbReference>
<dbReference type="EMBL" id="JAPDRL010000019">
    <property type="protein sequence ID" value="KAJ9666410.1"/>
    <property type="molecule type" value="Genomic_DNA"/>
</dbReference>
<keyword evidence="6 9" id="KW-1133">Transmembrane helix</keyword>
<feature type="transmembrane region" description="Helical" evidence="9">
    <location>
        <begin position="331"/>
        <end position="354"/>
    </location>
</feature>
<organism evidence="12 13">
    <name type="scientific">Coniosporium apollinis</name>
    <dbReference type="NCBI Taxonomy" id="61459"/>
    <lineage>
        <taxon>Eukaryota</taxon>
        <taxon>Fungi</taxon>
        <taxon>Dikarya</taxon>
        <taxon>Ascomycota</taxon>
        <taxon>Pezizomycotina</taxon>
        <taxon>Dothideomycetes</taxon>
        <taxon>Dothideomycetes incertae sedis</taxon>
        <taxon>Coniosporium</taxon>
    </lineage>
</organism>
<feature type="transmembrane region" description="Helical" evidence="9">
    <location>
        <begin position="228"/>
        <end position="249"/>
    </location>
</feature>
<comment type="caution">
    <text evidence="12">The sequence shown here is derived from an EMBL/GenBank/DDBJ whole genome shotgun (WGS) entry which is preliminary data.</text>
</comment>
<dbReference type="InterPro" id="IPR036640">
    <property type="entry name" value="ABC1_TM_sf"/>
</dbReference>
<feature type="domain" description="ABC transmembrane type-1" evidence="11">
    <location>
        <begin position="773"/>
        <end position="1061"/>
    </location>
</feature>
<feature type="transmembrane region" description="Helical" evidence="9">
    <location>
        <begin position="819"/>
        <end position="842"/>
    </location>
</feature>
<feature type="transmembrane region" description="Helical" evidence="9">
    <location>
        <begin position="1000"/>
        <end position="1020"/>
    </location>
</feature>
<feature type="domain" description="ABC transporter" evidence="10">
    <location>
        <begin position="1096"/>
        <end position="1333"/>
    </location>
</feature>
<dbReference type="InterPro" id="IPR017871">
    <property type="entry name" value="ABC_transporter-like_CS"/>
</dbReference>
<comment type="subcellular location">
    <subcellularLocation>
        <location evidence="1">Membrane</location>
        <topology evidence="1">Multi-pass membrane protein</topology>
    </subcellularLocation>
</comment>
<keyword evidence="7 9" id="KW-0472">Membrane</keyword>
<feature type="transmembrane region" description="Helical" evidence="9">
    <location>
        <begin position="101"/>
        <end position="132"/>
    </location>
</feature>
<name>A0ABQ9NVJ8_9PEZI</name>
<dbReference type="CDD" id="cd18578">
    <property type="entry name" value="ABC_6TM_Pgp_ABCB1_D2_like"/>
    <property type="match status" value="1"/>
</dbReference>
<dbReference type="InterPro" id="IPR039421">
    <property type="entry name" value="Type_1_exporter"/>
</dbReference>
<feature type="transmembrane region" description="Helical" evidence="9">
    <location>
        <begin position="918"/>
        <end position="939"/>
    </location>
</feature>
<evidence type="ECO:0000256" key="4">
    <source>
        <dbReference type="ARBA" id="ARBA00022741"/>
    </source>
</evidence>
<dbReference type="InterPro" id="IPR011527">
    <property type="entry name" value="ABC1_TM_dom"/>
</dbReference>
<dbReference type="Proteomes" id="UP001172684">
    <property type="component" value="Unassembled WGS sequence"/>
</dbReference>
<dbReference type="CDD" id="cd18577">
    <property type="entry name" value="ABC_6TM_Pgp_ABCB1_D1_like"/>
    <property type="match status" value="1"/>
</dbReference>
<evidence type="ECO:0000259" key="10">
    <source>
        <dbReference type="PROSITE" id="PS50893"/>
    </source>
</evidence>
<evidence type="ECO:0000256" key="2">
    <source>
        <dbReference type="ARBA" id="ARBA00007577"/>
    </source>
</evidence>
<dbReference type="PROSITE" id="PS00211">
    <property type="entry name" value="ABC_TRANSPORTER_1"/>
    <property type="match status" value="2"/>
</dbReference>
<proteinExistence type="inferred from homology"/>
<evidence type="ECO:0000256" key="9">
    <source>
        <dbReference type="SAM" id="Phobius"/>
    </source>
</evidence>
<dbReference type="Pfam" id="PF00005">
    <property type="entry name" value="ABC_tran"/>
    <property type="match status" value="2"/>
</dbReference>
<feature type="region of interest" description="Disordered" evidence="8">
    <location>
        <begin position="26"/>
        <end position="64"/>
    </location>
</feature>
<evidence type="ECO:0000313" key="13">
    <source>
        <dbReference type="Proteomes" id="UP001172684"/>
    </source>
</evidence>
<reference evidence="12" key="1">
    <citation type="submission" date="2022-10" db="EMBL/GenBank/DDBJ databases">
        <title>Culturing micro-colonial fungi from biological soil crusts in the Mojave desert and describing Neophaeococcomyces mojavensis, and introducing the new genera and species Taxawa tesnikishii.</title>
        <authorList>
            <person name="Kurbessoian T."/>
            <person name="Stajich J.E."/>
        </authorList>
    </citation>
    <scope>NUCLEOTIDE SEQUENCE</scope>
    <source>
        <strain evidence="12">TK_1</strain>
    </source>
</reference>